<accession>D7G8P9</accession>
<name>D7G8P9_ECTSI</name>
<evidence type="ECO:0000313" key="2">
    <source>
        <dbReference type="Proteomes" id="UP000002630"/>
    </source>
</evidence>
<evidence type="ECO:0000313" key="1">
    <source>
        <dbReference type="EMBL" id="CBJ28073.1"/>
    </source>
</evidence>
<dbReference type="PANTHER" id="PTHR21715">
    <property type="entry name" value="RH04127P"/>
    <property type="match status" value="1"/>
</dbReference>
<dbReference type="AlphaFoldDB" id="D7G8P9"/>
<dbReference type="OrthoDB" id="6344460at2759"/>
<dbReference type="SUPFAM" id="SSF51045">
    <property type="entry name" value="WW domain"/>
    <property type="match status" value="1"/>
</dbReference>
<sequence length="58" mass="6698">MELQDDLDLFWIAKEGLKAPLPENWKPCKTVDTDEIYYFNFATGGALSSSNHSMCRLW</sequence>
<dbReference type="InParanoid" id="D7G8P9"/>
<dbReference type="InterPro" id="IPR053233">
    <property type="entry name" value="ABRA-related"/>
</dbReference>
<dbReference type="Proteomes" id="UP000002630">
    <property type="component" value="Unassembled WGS sequence"/>
</dbReference>
<gene>
    <name evidence="1" type="ORF">Esi_0091_0042</name>
</gene>
<dbReference type="InterPro" id="IPR036020">
    <property type="entry name" value="WW_dom_sf"/>
</dbReference>
<reference evidence="1 2" key="1">
    <citation type="journal article" date="2010" name="Nature">
        <title>The Ectocarpus genome and the independent evolution of multicellularity in brown algae.</title>
        <authorList>
            <person name="Cock J.M."/>
            <person name="Sterck L."/>
            <person name="Rouze P."/>
            <person name="Scornet D."/>
            <person name="Allen A.E."/>
            <person name="Amoutzias G."/>
            <person name="Anthouard V."/>
            <person name="Artiguenave F."/>
            <person name="Aury J.M."/>
            <person name="Badger J.H."/>
            <person name="Beszteri B."/>
            <person name="Billiau K."/>
            <person name="Bonnet E."/>
            <person name="Bothwell J.H."/>
            <person name="Bowler C."/>
            <person name="Boyen C."/>
            <person name="Brownlee C."/>
            <person name="Carrano C.J."/>
            <person name="Charrier B."/>
            <person name="Cho G.Y."/>
            <person name="Coelho S.M."/>
            <person name="Collen J."/>
            <person name="Corre E."/>
            <person name="Da Silva C."/>
            <person name="Delage L."/>
            <person name="Delaroque N."/>
            <person name="Dittami S.M."/>
            <person name="Doulbeau S."/>
            <person name="Elias M."/>
            <person name="Farnham G."/>
            <person name="Gachon C.M."/>
            <person name="Gschloessl B."/>
            <person name="Heesch S."/>
            <person name="Jabbari K."/>
            <person name="Jubin C."/>
            <person name="Kawai H."/>
            <person name="Kimura K."/>
            <person name="Kloareg B."/>
            <person name="Kupper F.C."/>
            <person name="Lang D."/>
            <person name="Le Bail A."/>
            <person name="Leblanc C."/>
            <person name="Lerouge P."/>
            <person name="Lohr M."/>
            <person name="Lopez P.J."/>
            <person name="Martens C."/>
            <person name="Maumus F."/>
            <person name="Michel G."/>
            <person name="Miranda-Saavedra D."/>
            <person name="Morales J."/>
            <person name="Moreau H."/>
            <person name="Motomura T."/>
            <person name="Nagasato C."/>
            <person name="Napoli C.A."/>
            <person name="Nelson D.R."/>
            <person name="Nyvall-Collen P."/>
            <person name="Peters A.F."/>
            <person name="Pommier C."/>
            <person name="Potin P."/>
            <person name="Poulain J."/>
            <person name="Quesneville H."/>
            <person name="Read B."/>
            <person name="Rensing S.A."/>
            <person name="Ritter A."/>
            <person name="Rousvoal S."/>
            <person name="Samanta M."/>
            <person name="Samson G."/>
            <person name="Schroeder D.C."/>
            <person name="Segurens B."/>
            <person name="Strittmatter M."/>
            <person name="Tonon T."/>
            <person name="Tregear J.W."/>
            <person name="Valentin K."/>
            <person name="von Dassow P."/>
            <person name="Yamagishi T."/>
            <person name="Van de Peer Y."/>
            <person name="Wincker P."/>
        </authorList>
    </citation>
    <scope>NUCLEOTIDE SEQUENCE [LARGE SCALE GENOMIC DNA]</scope>
    <source>
        <strain evidence="2">Ec32 / CCAP1310/4</strain>
    </source>
</reference>
<protein>
    <recommendedName>
        <fullName evidence="3">WW domain-containing protein</fullName>
    </recommendedName>
</protein>
<organism evidence="1 2">
    <name type="scientific">Ectocarpus siliculosus</name>
    <name type="common">Brown alga</name>
    <name type="synonym">Conferva siliculosa</name>
    <dbReference type="NCBI Taxonomy" id="2880"/>
    <lineage>
        <taxon>Eukaryota</taxon>
        <taxon>Sar</taxon>
        <taxon>Stramenopiles</taxon>
        <taxon>Ochrophyta</taxon>
        <taxon>PX clade</taxon>
        <taxon>Phaeophyceae</taxon>
        <taxon>Ectocarpales</taxon>
        <taxon>Ectocarpaceae</taxon>
        <taxon>Ectocarpus</taxon>
    </lineage>
</organism>
<dbReference type="Gene3D" id="3.30.1470.10">
    <property type="entry name" value="Photosystem I PsaD, reaction center subunit II"/>
    <property type="match status" value="1"/>
</dbReference>
<dbReference type="EMBL" id="FN649760">
    <property type="protein sequence ID" value="CBJ28073.1"/>
    <property type="molecule type" value="Genomic_DNA"/>
</dbReference>
<keyword evidence="2" id="KW-1185">Reference proteome</keyword>
<dbReference type="STRING" id="2880.D7G8P9"/>
<proteinExistence type="predicted"/>
<dbReference type="PANTHER" id="PTHR21715:SF0">
    <property type="entry name" value="RH04127P"/>
    <property type="match status" value="1"/>
</dbReference>
<evidence type="ECO:0008006" key="3">
    <source>
        <dbReference type="Google" id="ProtNLM"/>
    </source>
</evidence>